<feature type="non-terminal residue" evidence="1">
    <location>
        <position position="88"/>
    </location>
</feature>
<gene>
    <name evidence="1" type="ORF">L9F63_008395</name>
</gene>
<organism evidence="1 2">
    <name type="scientific">Diploptera punctata</name>
    <name type="common">Pacific beetle cockroach</name>
    <dbReference type="NCBI Taxonomy" id="6984"/>
    <lineage>
        <taxon>Eukaryota</taxon>
        <taxon>Metazoa</taxon>
        <taxon>Ecdysozoa</taxon>
        <taxon>Arthropoda</taxon>
        <taxon>Hexapoda</taxon>
        <taxon>Insecta</taxon>
        <taxon>Pterygota</taxon>
        <taxon>Neoptera</taxon>
        <taxon>Polyneoptera</taxon>
        <taxon>Dictyoptera</taxon>
        <taxon>Blattodea</taxon>
        <taxon>Blaberoidea</taxon>
        <taxon>Blaberidae</taxon>
        <taxon>Diplopterinae</taxon>
        <taxon>Diploptera</taxon>
    </lineage>
</organism>
<dbReference type="Proteomes" id="UP001233999">
    <property type="component" value="Unassembled WGS sequence"/>
</dbReference>
<reference evidence="1" key="2">
    <citation type="submission" date="2023-05" db="EMBL/GenBank/DDBJ databases">
        <authorList>
            <person name="Fouks B."/>
        </authorList>
    </citation>
    <scope>NUCLEOTIDE SEQUENCE</scope>
    <source>
        <strain evidence="1">Stay&amp;Tobe</strain>
        <tissue evidence="1">Testes</tissue>
    </source>
</reference>
<dbReference type="AlphaFoldDB" id="A0AAD8E2F0"/>
<evidence type="ECO:0000313" key="2">
    <source>
        <dbReference type="Proteomes" id="UP001233999"/>
    </source>
</evidence>
<keyword evidence="2" id="KW-1185">Reference proteome</keyword>
<sequence>VTRSHDEDVCASDLKYKYFKKHSKSCKAVGIVSKSEIPNQLFDKCYSIFFNSVALCTSSVFPYREECSAEHTHYSNVIKAYVYVRSPK</sequence>
<accession>A0AAD8E2F0</accession>
<dbReference type="EMBL" id="JASPKZ010010651">
    <property type="protein sequence ID" value="KAJ9574214.1"/>
    <property type="molecule type" value="Genomic_DNA"/>
</dbReference>
<reference evidence="1" key="1">
    <citation type="journal article" date="2023" name="IScience">
        <title>Live-bearing cockroach genome reveals convergent evolutionary mechanisms linked to viviparity in insects and beyond.</title>
        <authorList>
            <person name="Fouks B."/>
            <person name="Harrison M.C."/>
            <person name="Mikhailova A.A."/>
            <person name="Marchal E."/>
            <person name="English S."/>
            <person name="Carruthers M."/>
            <person name="Jennings E.C."/>
            <person name="Chiamaka E.L."/>
            <person name="Frigard R.A."/>
            <person name="Pippel M."/>
            <person name="Attardo G.M."/>
            <person name="Benoit J.B."/>
            <person name="Bornberg-Bauer E."/>
            <person name="Tobe S.S."/>
        </authorList>
    </citation>
    <scope>NUCLEOTIDE SEQUENCE</scope>
    <source>
        <strain evidence="1">Stay&amp;Tobe</strain>
    </source>
</reference>
<name>A0AAD8E2F0_DIPPU</name>
<proteinExistence type="predicted"/>
<comment type="caution">
    <text evidence="1">The sequence shown here is derived from an EMBL/GenBank/DDBJ whole genome shotgun (WGS) entry which is preliminary data.</text>
</comment>
<evidence type="ECO:0000313" key="1">
    <source>
        <dbReference type="EMBL" id="KAJ9574214.1"/>
    </source>
</evidence>
<feature type="non-terminal residue" evidence="1">
    <location>
        <position position="1"/>
    </location>
</feature>
<protein>
    <submittedName>
        <fullName evidence="1">Uncharacterized protein</fullName>
    </submittedName>
</protein>